<evidence type="ECO:0000256" key="3">
    <source>
        <dbReference type="PIRSR" id="PIRSR000137-1"/>
    </source>
</evidence>
<dbReference type="AlphaFoldDB" id="Q2HE24"/>
<feature type="domain" description="Glucose-methanol-choline oxidoreductase C-terminal" evidence="6">
    <location>
        <begin position="511"/>
        <end position="655"/>
    </location>
</feature>
<comment type="similarity">
    <text evidence="1">Belongs to the GMC oxidoreductase family.</text>
</comment>
<dbReference type="eggNOG" id="KOG1238">
    <property type="taxonomic scope" value="Eukaryota"/>
</dbReference>
<dbReference type="InterPro" id="IPR007867">
    <property type="entry name" value="GMC_OxRtase_C"/>
</dbReference>
<organism evidence="7 8">
    <name type="scientific">Chaetomium globosum (strain ATCC 6205 / CBS 148.51 / DSM 1962 / NBRC 6347 / NRRL 1970)</name>
    <name type="common">Soil fungus</name>
    <dbReference type="NCBI Taxonomy" id="306901"/>
    <lineage>
        <taxon>Eukaryota</taxon>
        <taxon>Fungi</taxon>
        <taxon>Dikarya</taxon>
        <taxon>Ascomycota</taxon>
        <taxon>Pezizomycotina</taxon>
        <taxon>Sordariomycetes</taxon>
        <taxon>Sordariomycetidae</taxon>
        <taxon>Sordariales</taxon>
        <taxon>Chaetomiaceae</taxon>
        <taxon>Chaetomium</taxon>
    </lineage>
</organism>
<protein>
    <recommendedName>
        <fullName evidence="9">Glucose-methanol-choline oxidoreductase N-terminal domain-containing protein</fullName>
    </recommendedName>
</protein>
<name>Q2HE24_CHAGB</name>
<dbReference type="SUPFAM" id="SSF51905">
    <property type="entry name" value="FAD/NAD(P)-binding domain"/>
    <property type="match status" value="1"/>
</dbReference>
<dbReference type="PANTHER" id="PTHR11552:SF138">
    <property type="entry name" value="DEHYDROGENASE PKFF-RELATED"/>
    <property type="match status" value="1"/>
</dbReference>
<evidence type="ECO:0000313" key="7">
    <source>
        <dbReference type="EMBL" id="EAQ93295.1"/>
    </source>
</evidence>
<keyword evidence="4" id="KW-1133">Transmembrane helix</keyword>
<evidence type="ECO:0000259" key="6">
    <source>
        <dbReference type="Pfam" id="PF05199"/>
    </source>
</evidence>
<dbReference type="Proteomes" id="UP000001056">
    <property type="component" value="Unassembled WGS sequence"/>
</dbReference>
<evidence type="ECO:0000256" key="2">
    <source>
        <dbReference type="ARBA" id="ARBA00023180"/>
    </source>
</evidence>
<evidence type="ECO:0000259" key="5">
    <source>
        <dbReference type="Pfam" id="PF00732"/>
    </source>
</evidence>
<feature type="active site" description="Proton acceptor" evidence="3">
    <location>
        <position position="646"/>
    </location>
</feature>
<dbReference type="STRING" id="306901.Q2HE24"/>
<feature type="domain" description="Glucose-methanol-choline oxidoreductase N-terminal" evidence="5">
    <location>
        <begin position="81"/>
        <end position="398"/>
    </location>
</feature>
<dbReference type="OrthoDB" id="269227at2759"/>
<evidence type="ECO:0000256" key="1">
    <source>
        <dbReference type="ARBA" id="ARBA00010790"/>
    </source>
</evidence>
<dbReference type="PIRSF" id="PIRSF000137">
    <property type="entry name" value="Alcohol_oxidase"/>
    <property type="match status" value="1"/>
</dbReference>
<dbReference type="HOGENOM" id="CLU_002865_6_3_1"/>
<reference evidence="8" key="1">
    <citation type="journal article" date="2015" name="Genome Announc.">
        <title>Draft genome sequence of the cellulolytic fungus Chaetomium globosum.</title>
        <authorList>
            <person name="Cuomo C.A."/>
            <person name="Untereiner W.A."/>
            <person name="Ma L.-J."/>
            <person name="Grabherr M."/>
            <person name="Birren B.W."/>
        </authorList>
    </citation>
    <scope>NUCLEOTIDE SEQUENCE [LARGE SCALE GENOMIC DNA]</scope>
    <source>
        <strain evidence="8">ATCC 6205 / CBS 148.51 / DSM 1962 / NBRC 6347 / NRRL 1970</strain>
    </source>
</reference>
<keyword evidence="8" id="KW-1185">Reference proteome</keyword>
<keyword evidence="2" id="KW-0325">Glycoprotein</keyword>
<feature type="transmembrane region" description="Helical" evidence="4">
    <location>
        <begin position="43"/>
        <end position="60"/>
    </location>
</feature>
<dbReference type="InParanoid" id="Q2HE24"/>
<dbReference type="InterPro" id="IPR012132">
    <property type="entry name" value="GMC_OxRdtase"/>
</dbReference>
<dbReference type="Pfam" id="PF00732">
    <property type="entry name" value="GMC_oxred_N"/>
    <property type="match status" value="1"/>
</dbReference>
<dbReference type="SUPFAM" id="SSF54373">
    <property type="entry name" value="FAD-linked reductases, C-terminal domain"/>
    <property type="match status" value="1"/>
</dbReference>
<gene>
    <name evidence="7" type="ORF">CHGG_01530</name>
</gene>
<dbReference type="GO" id="GO:0016614">
    <property type="term" value="F:oxidoreductase activity, acting on CH-OH group of donors"/>
    <property type="evidence" value="ECO:0007669"/>
    <property type="project" value="InterPro"/>
</dbReference>
<evidence type="ECO:0008006" key="9">
    <source>
        <dbReference type="Google" id="ProtNLM"/>
    </source>
</evidence>
<dbReference type="RefSeq" id="XP_001220751.1">
    <property type="nucleotide sequence ID" value="XM_001220750.1"/>
</dbReference>
<dbReference type="VEuPathDB" id="FungiDB:CHGG_01530"/>
<dbReference type="InterPro" id="IPR036188">
    <property type="entry name" value="FAD/NAD-bd_sf"/>
</dbReference>
<evidence type="ECO:0000313" key="8">
    <source>
        <dbReference type="Proteomes" id="UP000001056"/>
    </source>
</evidence>
<feature type="active site" description="Proton donor" evidence="3">
    <location>
        <position position="602"/>
    </location>
</feature>
<dbReference type="Gene3D" id="3.50.50.60">
    <property type="entry name" value="FAD/NAD(P)-binding domain"/>
    <property type="match status" value="1"/>
</dbReference>
<dbReference type="GO" id="GO:0044550">
    <property type="term" value="P:secondary metabolite biosynthetic process"/>
    <property type="evidence" value="ECO:0007669"/>
    <property type="project" value="TreeGrafter"/>
</dbReference>
<keyword evidence="4" id="KW-0472">Membrane</keyword>
<dbReference type="OMA" id="DYSECVM"/>
<dbReference type="EMBL" id="CH408029">
    <property type="protein sequence ID" value="EAQ93295.1"/>
    <property type="molecule type" value="Genomic_DNA"/>
</dbReference>
<dbReference type="Pfam" id="PF05199">
    <property type="entry name" value="GMC_oxred_C"/>
    <property type="match status" value="1"/>
</dbReference>
<dbReference type="InterPro" id="IPR000172">
    <property type="entry name" value="GMC_OxRdtase_N"/>
</dbReference>
<proteinExistence type="inferred from homology"/>
<dbReference type="GeneID" id="4387939"/>
<keyword evidence="4" id="KW-0812">Transmembrane</keyword>
<sequence length="666" mass="71582">MFEGYGGDRESVRCNKFPGLIEADAKLLSRRHGKIKDRDRNEAAAMIPLLFFIAMTYGLVNLSSAKLLGSSFGVPGTNATYDYVVVGGGTAGLTIAARIAESGVGTVAVVEAGTFYEISNGNLSQVPALSGMFSSTGAHDWHPMIDWGYMTTPQTGAYDLPIHYTRGKTFGGSSARNYMCYQRGTRGSYQKWAEATGDDSYTFDGLMPYFEKSIKFTGPNTELRFANGTPEYDLSVLGSGEGLLSVTFPNYVQAFATWATKGLLELGFKIIPGFQSGELIGQSYGMSTINATTMERDSSETSFLRHSLAYDNYFLYPWTMAKKIIFDSDKMARGIVVDTAGAEYTLTADKEVILSAGVFGSPQLLLVSGVGNSETLQPLNISVVADLPGVGQNMQDHILFGPSYRVNAPTISALGYPEFAAQAAEAFNTRAAGMYTNPVTDILAWEKLPEPLRSHSLSNTTLTTLATYPADWPELEYLVISAYLGWQNDSRTSDPHDSFNYASLAVALVAPQSRGNLTITSPDTAHPPLINPNFLSAPADVELAVAGYKRARAFWTTDAMRPFLVGRGGGQQAAAEAFPGPGVASDAEILDVVKRSYNTVYHASCTCAMGRADDPMAVVDPRGRVYGVRGLRVVDASIFPSLPPGHPMATVYALAEKIADDVVGGC</sequence>
<dbReference type="Gene3D" id="3.30.560.10">
    <property type="entry name" value="Glucose Oxidase, domain 3"/>
    <property type="match status" value="1"/>
</dbReference>
<dbReference type="GO" id="GO:0050660">
    <property type="term" value="F:flavin adenine dinucleotide binding"/>
    <property type="evidence" value="ECO:0007669"/>
    <property type="project" value="InterPro"/>
</dbReference>
<accession>Q2HE24</accession>
<evidence type="ECO:0000256" key="4">
    <source>
        <dbReference type="SAM" id="Phobius"/>
    </source>
</evidence>
<dbReference type="PANTHER" id="PTHR11552">
    <property type="entry name" value="GLUCOSE-METHANOL-CHOLINE GMC OXIDOREDUCTASE"/>
    <property type="match status" value="1"/>
</dbReference>